<proteinExistence type="predicted"/>
<sequence>DELVKILGNKKVVEAVKMYFKIS</sequence>
<gene>
    <name evidence="1" type="ORF">US24_C0010G0011</name>
</gene>
<dbReference type="AlphaFoldDB" id="A0A0G0EYD1"/>
<reference evidence="1 2" key="1">
    <citation type="journal article" date="2015" name="Nature">
        <title>rRNA introns, odd ribosomes, and small enigmatic genomes across a large radiation of phyla.</title>
        <authorList>
            <person name="Brown C.T."/>
            <person name="Hug L.A."/>
            <person name="Thomas B.C."/>
            <person name="Sharon I."/>
            <person name="Castelle C.J."/>
            <person name="Singh A."/>
            <person name="Wilkins M.J."/>
            <person name="Williams K.H."/>
            <person name="Banfield J.F."/>
        </authorList>
    </citation>
    <scope>NUCLEOTIDE SEQUENCE [LARGE SCALE GENOMIC DNA]</scope>
</reference>
<evidence type="ECO:0000313" key="2">
    <source>
        <dbReference type="Proteomes" id="UP000034075"/>
    </source>
</evidence>
<protein>
    <submittedName>
        <fullName evidence="1">Uncharacterized protein</fullName>
    </submittedName>
</protein>
<feature type="non-terminal residue" evidence="1">
    <location>
        <position position="1"/>
    </location>
</feature>
<name>A0A0G0EYD1_9BACT</name>
<evidence type="ECO:0000313" key="1">
    <source>
        <dbReference type="EMBL" id="KKQ11933.1"/>
    </source>
</evidence>
<dbReference type="Proteomes" id="UP000034075">
    <property type="component" value="Unassembled WGS sequence"/>
</dbReference>
<comment type="caution">
    <text evidence="1">The sequence shown here is derived from an EMBL/GenBank/DDBJ whole genome shotgun (WGS) entry which is preliminary data.</text>
</comment>
<dbReference type="EMBL" id="LBSF01000010">
    <property type="protein sequence ID" value="KKQ11933.1"/>
    <property type="molecule type" value="Genomic_DNA"/>
</dbReference>
<organism evidence="1 2">
    <name type="scientific">candidate division WS6 bacterium GW2011_GWC2_36_7</name>
    <dbReference type="NCBI Taxonomy" id="1619091"/>
    <lineage>
        <taxon>Bacteria</taxon>
        <taxon>Candidatus Dojkabacteria</taxon>
    </lineage>
</organism>
<accession>A0A0G0EYD1</accession>